<proteinExistence type="predicted"/>
<evidence type="ECO:0000313" key="9">
    <source>
        <dbReference type="EMBL" id="CAL4789600.1"/>
    </source>
</evidence>
<dbReference type="EMBL" id="CAMXCT030003079">
    <property type="protein sequence ID" value="CAL4789600.1"/>
    <property type="molecule type" value="Genomic_DNA"/>
</dbReference>
<dbReference type="SUPFAM" id="SSF103473">
    <property type="entry name" value="MFS general substrate transporter"/>
    <property type="match status" value="1"/>
</dbReference>
<comment type="caution">
    <text evidence="7">The sequence shown here is derived from an EMBL/GenBank/DDBJ whole genome shotgun (WGS) entry which is preliminary data.</text>
</comment>
<evidence type="ECO:0000313" key="7">
    <source>
        <dbReference type="EMBL" id="CAI4002288.1"/>
    </source>
</evidence>
<dbReference type="EMBL" id="CAMXCT020003079">
    <property type="protein sequence ID" value="CAL1155663.1"/>
    <property type="molecule type" value="Genomic_DNA"/>
</dbReference>
<keyword evidence="4 5" id="KW-0472">Membrane</keyword>
<evidence type="ECO:0000256" key="4">
    <source>
        <dbReference type="ARBA" id="ARBA00023136"/>
    </source>
</evidence>
<evidence type="ECO:0000256" key="5">
    <source>
        <dbReference type="SAM" id="Phobius"/>
    </source>
</evidence>
<evidence type="ECO:0000256" key="2">
    <source>
        <dbReference type="ARBA" id="ARBA00022692"/>
    </source>
</evidence>
<dbReference type="AlphaFoldDB" id="A0A9P1G6U5"/>
<dbReference type="EMBL" id="CAMXCT010003079">
    <property type="protein sequence ID" value="CAI4002288.1"/>
    <property type="molecule type" value="Genomic_DNA"/>
</dbReference>
<evidence type="ECO:0000313" key="10">
    <source>
        <dbReference type="Proteomes" id="UP001152797"/>
    </source>
</evidence>
<dbReference type="Gene3D" id="1.20.1250.20">
    <property type="entry name" value="MFS general substrate transporter like domains"/>
    <property type="match status" value="1"/>
</dbReference>
<protein>
    <submittedName>
        <fullName evidence="9">Inorganic phosphate transporter 1-3</fullName>
    </submittedName>
</protein>
<reference evidence="7" key="1">
    <citation type="submission" date="2022-10" db="EMBL/GenBank/DDBJ databases">
        <authorList>
            <person name="Chen Y."/>
            <person name="Dougan E. K."/>
            <person name="Chan C."/>
            <person name="Rhodes N."/>
            <person name="Thang M."/>
        </authorList>
    </citation>
    <scope>NUCLEOTIDE SEQUENCE</scope>
</reference>
<feature type="domain" description="Major facilitator superfamily (MFS) profile" evidence="6">
    <location>
        <begin position="21"/>
        <end position="425"/>
    </location>
</feature>
<dbReference type="Pfam" id="PF07690">
    <property type="entry name" value="MFS_1"/>
    <property type="match status" value="1"/>
</dbReference>
<organism evidence="7">
    <name type="scientific">Cladocopium goreaui</name>
    <dbReference type="NCBI Taxonomy" id="2562237"/>
    <lineage>
        <taxon>Eukaryota</taxon>
        <taxon>Sar</taxon>
        <taxon>Alveolata</taxon>
        <taxon>Dinophyceae</taxon>
        <taxon>Suessiales</taxon>
        <taxon>Symbiodiniaceae</taxon>
        <taxon>Cladocopium</taxon>
    </lineage>
</organism>
<feature type="transmembrane region" description="Helical" evidence="5">
    <location>
        <begin position="244"/>
        <end position="265"/>
    </location>
</feature>
<gene>
    <name evidence="7" type="ORF">C1SCF055_LOCUS28253</name>
</gene>
<dbReference type="InterPro" id="IPR036259">
    <property type="entry name" value="MFS_trans_sf"/>
</dbReference>
<feature type="transmembrane region" description="Helical" evidence="5">
    <location>
        <begin position="72"/>
        <end position="94"/>
    </location>
</feature>
<feature type="transmembrane region" description="Helical" evidence="5">
    <location>
        <begin position="190"/>
        <end position="209"/>
    </location>
</feature>
<evidence type="ECO:0000256" key="3">
    <source>
        <dbReference type="ARBA" id="ARBA00022989"/>
    </source>
</evidence>
<dbReference type="Proteomes" id="UP001152797">
    <property type="component" value="Unassembled WGS sequence"/>
</dbReference>
<reference evidence="8" key="2">
    <citation type="submission" date="2024-04" db="EMBL/GenBank/DDBJ databases">
        <authorList>
            <person name="Chen Y."/>
            <person name="Shah S."/>
            <person name="Dougan E. K."/>
            <person name="Thang M."/>
            <person name="Chan C."/>
        </authorList>
    </citation>
    <scope>NUCLEOTIDE SEQUENCE [LARGE SCALE GENOMIC DNA]</scope>
</reference>
<feature type="transmembrane region" description="Helical" evidence="5">
    <location>
        <begin position="309"/>
        <end position="329"/>
    </location>
</feature>
<feature type="transmembrane region" description="Helical" evidence="5">
    <location>
        <begin position="160"/>
        <end position="178"/>
    </location>
</feature>
<sequence>MATWYGSAEGSKPLPNSGWLRAFAVGCSNFSIQYNYQCASIAMAIMATHGDRHVSDPAAADFPAAPWVHKTLLAVVFAGSVAGMLFMGFLGDFIGHRRALLLTKALVVLGAFLCILLPAEASHDFWTHLALWRFIIGVGLGGAYPLTAAVAGGSDRVGQAFFWQTPGLVAPYVVALILVDLVPGATGTQFRWILGLGALPSVVALLASLQGPEDSVRGSGDSLIEGFRQALSCRQLQRRLIGTAGSWFLFDVAAYGTVVFTPHILSVFGREQSLLQLILLSILLLSFSIPATWLSVVALPILGAKKLNLYGFVLQAALFAAFASSYSILNESRKVLLTLLCAIYFGLNWGVCVSTYVLPIEVFPEEFRGTLHGVSAASGKLGALVGAALFPFLNAAAGVPAVMGLQAIVCGLGACLSYFCLPPEDCSLRLELL</sequence>
<feature type="transmembrane region" description="Helical" evidence="5">
    <location>
        <begin position="335"/>
        <end position="358"/>
    </location>
</feature>
<evidence type="ECO:0000256" key="1">
    <source>
        <dbReference type="ARBA" id="ARBA00004141"/>
    </source>
</evidence>
<evidence type="ECO:0000259" key="6">
    <source>
        <dbReference type="PROSITE" id="PS50850"/>
    </source>
</evidence>
<feature type="transmembrane region" description="Helical" evidence="5">
    <location>
        <begin position="131"/>
        <end position="153"/>
    </location>
</feature>
<comment type="subcellular location">
    <subcellularLocation>
        <location evidence="1">Membrane</location>
        <topology evidence="1">Multi-pass membrane protein</topology>
    </subcellularLocation>
</comment>
<dbReference type="PROSITE" id="PS50850">
    <property type="entry name" value="MFS"/>
    <property type="match status" value="1"/>
</dbReference>
<name>A0A9P1G6U5_9DINO</name>
<keyword evidence="2 5" id="KW-0812">Transmembrane</keyword>
<keyword evidence="10" id="KW-1185">Reference proteome</keyword>
<dbReference type="PANTHER" id="PTHR24064">
    <property type="entry name" value="SOLUTE CARRIER FAMILY 22 MEMBER"/>
    <property type="match status" value="1"/>
</dbReference>
<feature type="transmembrane region" description="Helical" evidence="5">
    <location>
        <begin position="101"/>
        <end position="119"/>
    </location>
</feature>
<keyword evidence="3 5" id="KW-1133">Transmembrane helix</keyword>
<dbReference type="GO" id="GO:0016020">
    <property type="term" value="C:membrane"/>
    <property type="evidence" value="ECO:0007669"/>
    <property type="project" value="UniProtKB-SubCell"/>
</dbReference>
<dbReference type="OrthoDB" id="433512at2759"/>
<evidence type="ECO:0000313" key="8">
    <source>
        <dbReference type="EMBL" id="CAL1155663.1"/>
    </source>
</evidence>
<dbReference type="GO" id="GO:0022857">
    <property type="term" value="F:transmembrane transporter activity"/>
    <property type="evidence" value="ECO:0007669"/>
    <property type="project" value="InterPro"/>
</dbReference>
<dbReference type="InterPro" id="IPR020846">
    <property type="entry name" value="MFS_dom"/>
</dbReference>
<feature type="transmembrane region" description="Helical" evidence="5">
    <location>
        <begin position="277"/>
        <end position="302"/>
    </location>
</feature>
<dbReference type="InterPro" id="IPR011701">
    <property type="entry name" value="MFS"/>
</dbReference>
<feature type="transmembrane region" description="Helical" evidence="5">
    <location>
        <begin position="399"/>
        <end position="421"/>
    </location>
</feature>
<accession>A0A9P1G6U5</accession>